<dbReference type="PROSITE" id="PS50035">
    <property type="entry name" value="PLD"/>
    <property type="match status" value="1"/>
</dbReference>
<dbReference type="GO" id="GO:0032049">
    <property type="term" value="P:cardiolipin biosynthetic process"/>
    <property type="evidence" value="ECO:0007669"/>
    <property type="project" value="UniProtKB-ARBA"/>
</dbReference>
<dbReference type="PANTHER" id="PTHR21248">
    <property type="entry name" value="CARDIOLIPIN SYNTHASE"/>
    <property type="match status" value="1"/>
</dbReference>
<dbReference type="CDD" id="cd00138">
    <property type="entry name" value="PLDc_SF"/>
    <property type="match status" value="1"/>
</dbReference>
<proteinExistence type="predicted"/>
<feature type="domain" description="PLD phosphodiesterase" evidence="1">
    <location>
        <begin position="94"/>
        <end position="120"/>
    </location>
</feature>
<evidence type="ECO:0000313" key="3">
    <source>
        <dbReference type="Proteomes" id="UP000251431"/>
    </source>
</evidence>
<dbReference type="Proteomes" id="UP000251431">
    <property type="component" value="Unassembled WGS sequence"/>
</dbReference>
<accession>A0A2X1A976</accession>
<dbReference type="InterPro" id="IPR001736">
    <property type="entry name" value="PLipase_D/transphosphatidylase"/>
</dbReference>
<dbReference type="GO" id="GO:0030572">
    <property type="term" value="F:phosphatidyltransferase activity"/>
    <property type="evidence" value="ECO:0007669"/>
    <property type="project" value="UniProtKB-ARBA"/>
</dbReference>
<evidence type="ECO:0000313" key="2">
    <source>
        <dbReference type="EMBL" id="SPU40717.1"/>
    </source>
</evidence>
<name>A0A2X1A976_9BACI</name>
<dbReference type="RefSeq" id="WP_112118955.1">
    <property type="nucleotide sequence ID" value="NZ_UAQE01000010.1"/>
</dbReference>
<gene>
    <name evidence="2" type="ORF">NCTC7582_05261</name>
</gene>
<dbReference type="EMBL" id="UAQE01000010">
    <property type="protein sequence ID" value="SPU40717.1"/>
    <property type="molecule type" value="Genomic_DNA"/>
</dbReference>
<organism evidence="2 3">
    <name type="scientific">Lysinibacillus capsici</name>
    <dbReference type="NCBI Taxonomy" id="2115968"/>
    <lineage>
        <taxon>Bacteria</taxon>
        <taxon>Bacillati</taxon>
        <taxon>Bacillota</taxon>
        <taxon>Bacilli</taxon>
        <taxon>Bacillales</taxon>
        <taxon>Bacillaceae</taxon>
        <taxon>Lysinibacillus</taxon>
    </lineage>
</organism>
<sequence>MREDISFHDGKIVFFKESNFWDELLSRVTEKTGTIYIATYNFNFNQYPRSFYEKLAKLAEIGVDVRLLYANMTNTTNTNLEIEEIFENFVLCAQLESNHSKLFITEDFAFVGSANFSFGSNKNYESGVIFDNKEIVEEIAAYYRSVLLENSTFINIPQSGDPFVFLSKLLSATEELRKRELEEMYEEEIREIIPEFRFLDDLEKYFIELDYVAPPKYDWYTLVMQLYEKEQVHKDQFEEFQRYLDNAHEFLTHAILFIDEQYRTIGRLELLKKAKVIKD</sequence>
<protein>
    <submittedName>
        <fullName evidence="2">Nuclease NucT</fullName>
    </submittedName>
</protein>
<dbReference type="Gene3D" id="3.30.870.10">
    <property type="entry name" value="Endonuclease Chain A"/>
    <property type="match status" value="1"/>
</dbReference>
<dbReference type="Pfam" id="PF13091">
    <property type="entry name" value="PLDc_2"/>
    <property type="match status" value="1"/>
</dbReference>
<dbReference type="SUPFAM" id="SSF56024">
    <property type="entry name" value="Phospholipase D/nuclease"/>
    <property type="match status" value="1"/>
</dbReference>
<evidence type="ECO:0000259" key="1">
    <source>
        <dbReference type="PROSITE" id="PS50035"/>
    </source>
</evidence>
<dbReference type="InterPro" id="IPR025202">
    <property type="entry name" value="PLD-like_dom"/>
</dbReference>
<dbReference type="PANTHER" id="PTHR21248:SF22">
    <property type="entry name" value="PHOSPHOLIPASE D"/>
    <property type="match status" value="1"/>
</dbReference>
<reference evidence="2 3" key="1">
    <citation type="submission" date="2018-06" db="EMBL/GenBank/DDBJ databases">
        <authorList>
            <consortium name="Pathogen Informatics"/>
            <person name="Doyle S."/>
        </authorList>
    </citation>
    <scope>NUCLEOTIDE SEQUENCE [LARGE SCALE GENOMIC DNA]</scope>
    <source>
        <strain evidence="2 3">NCTC7582</strain>
    </source>
</reference>
<dbReference type="SMART" id="SM00155">
    <property type="entry name" value="PLDc"/>
    <property type="match status" value="1"/>
</dbReference>
<dbReference type="AlphaFoldDB" id="A0A2X1A976"/>